<gene>
    <name evidence="3" type="ORF">HGRIS_002643</name>
</gene>
<dbReference type="InterPro" id="IPR008271">
    <property type="entry name" value="Ser/Thr_kinase_AS"/>
</dbReference>
<dbReference type="PROSITE" id="PS50011">
    <property type="entry name" value="PROTEIN_KINASE_DOM"/>
    <property type="match status" value="1"/>
</dbReference>
<keyword evidence="4" id="KW-1185">Reference proteome</keyword>
<sequence>MAFWKSNHLQPPDVPTTTTLVENNGGRVLNQYERTDIKLARGASVYPCRLRTVDGLGPYNLVVKYVTYGDPAKRARKFPTKGRTASPDPSPSRPATPVRNLYREIAILKACSGRHPSIVTLFEVISDARYKKSLLVMEFLDGGSVQWRDPAEEKPLLLVEQTRRIMRDVVLGLEFLHFHGIIHRDLKPANFVYVADRTHVKLIDFGISHYSASERKAMANKPESPLAPLNDSSLFPESDLRRQFGTAPFMAPEVVWFPGSQPSSSPNSAAVTSASLSAPSSVILPSLSEGQVPPKGPPLTKALDIWSLGVSFFCMLFGRIPFGDETTNRIHLNNIILSEEWVPEWSMGFDQVPTTPLKPIEASSILGLLDGMLQKDPSKRIDLSSIKSHTWMLDGIANPKEWIRVTTPRAYEAGFQGWFQRLQDRV</sequence>
<dbReference type="PANTHER" id="PTHR44167">
    <property type="entry name" value="OVARIAN-SPECIFIC SERINE/THREONINE-PROTEIN KINASE LOK-RELATED"/>
    <property type="match status" value="1"/>
</dbReference>
<dbReference type="PROSITE" id="PS00108">
    <property type="entry name" value="PROTEIN_KINASE_ST"/>
    <property type="match status" value="1"/>
</dbReference>
<dbReference type="SMART" id="SM00220">
    <property type="entry name" value="S_TKc"/>
    <property type="match status" value="1"/>
</dbReference>
<evidence type="ECO:0000313" key="4">
    <source>
        <dbReference type="Proteomes" id="UP001556367"/>
    </source>
</evidence>
<feature type="domain" description="Protein kinase" evidence="2">
    <location>
        <begin position="14"/>
        <end position="392"/>
    </location>
</feature>
<feature type="region of interest" description="Disordered" evidence="1">
    <location>
        <begin position="76"/>
        <end position="96"/>
    </location>
</feature>
<dbReference type="Gene3D" id="3.30.200.20">
    <property type="entry name" value="Phosphorylase Kinase, domain 1"/>
    <property type="match status" value="1"/>
</dbReference>
<dbReference type="SUPFAM" id="SSF56112">
    <property type="entry name" value="Protein kinase-like (PK-like)"/>
    <property type="match status" value="1"/>
</dbReference>
<dbReference type="Proteomes" id="UP001556367">
    <property type="component" value="Unassembled WGS sequence"/>
</dbReference>
<dbReference type="Pfam" id="PF00069">
    <property type="entry name" value="Pkinase"/>
    <property type="match status" value="2"/>
</dbReference>
<dbReference type="Gene3D" id="1.10.510.10">
    <property type="entry name" value="Transferase(Phosphotransferase) domain 1"/>
    <property type="match status" value="1"/>
</dbReference>
<dbReference type="InterPro" id="IPR000719">
    <property type="entry name" value="Prot_kinase_dom"/>
</dbReference>
<accession>A0ABR3JLL9</accession>
<evidence type="ECO:0000259" key="2">
    <source>
        <dbReference type="PROSITE" id="PS50011"/>
    </source>
</evidence>
<dbReference type="EMBL" id="JASNQZ010000006">
    <property type="protein sequence ID" value="KAL0956499.1"/>
    <property type="molecule type" value="Genomic_DNA"/>
</dbReference>
<protein>
    <recommendedName>
        <fullName evidence="2">Protein kinase domain-containing protein</fullName>
    </recommendedName>
</protein>
<reference evidence="4" key="1">
    <citation type="submission" date="2024-06" db="EMBL/GenBank/DDBJ databases">
        <title>Multi-omics analyses provide insights into the biosynthesis of the anticancer antibiotic pleurotin in Hohenbuehelia grisea.</title>
        <authorList>
            <person name="Weaver J.A."/>
            <person name="Alberti F."/>
        </authorList>
    </citation>
    <scope>NUCLEOTIDE SEQUENCE [LARGE SCALE GENOMIC DNA]</scope>
    <source>
        <strain evidence="4">T-177</strain>
    </source>
</reference>
<dbReference type="PANTHER" id="PTHR44167:SF24">
    <property type="entry name" value="SERINE_THREONINE-PROTEIN KINASE CHK2"/>
    <property type="match status" value="1"/>
</dbReference>
<dbReference type="InterPro" id="IPR011009">
    <property type="entry name" value="Kinase-like_dom_sf"/>
</dbReference>
<evidence type="ECO:0000256" key="1">
    <source>
        <dbReference type="SAM" id="MobiDB-lite"/>
    </source>
</evidence>
<comment type="caution">
    <text evidence="3">The sequence shown here is derived from an EMBL/GenBank/DDBJ whole genome shotgun (WGS) entry which is preliminary data.</text>
</comment>
<name>A0ABR3JLL9_9AGAR</name>
<evidence type="ECO:0000313" key="3">
    <source>
        <dbReference type="EMBL" id="KAL0956499.1"/>
    </source>
</evidence>
<proteinExistence type="predicted"/>
<organism evidence="3 4">
    <name type="scientific">Hohenbuehelia grisea</name>
    <dbReference type="NCBI Taxonomy" id="104357"/>
    <lineage>
        <taxon>Eukaryota</taxon>
        <taxon>Fungi</taxon>
        <taxon>Dikarya</taxon>
        <taxon>Basidiomycota</taxon>
        <taxon>Agaricomycotina</taxon>
        <taxon>Agaricomycetes</taxon>
        <taxon>Agaricomycetidae</taxon>
        <taxon>Agaricales</taxon>
        <taxon>Pleurotineae</taxon>
        <taxon>Pleurotaceae</taxon>
        <taxon>Hohenbuehelia</taxon>
    </lineage>
</organism>